<dbReference type="EMBL" id="JAAXOS010000018">
    <property type="protein sequence ID" value="NKY30589.1"/>
    <property type="molecule type" value="Genomic_DNA"/>
</dbReference>
<dbReference type="GO" id="GO:0004519">
    <property type="term" value="F:endonuclease activity"/>
    <property type="evidence" value="ECO:0007669"/>
    <property type="project" value="InterPro"/>
</dbReference>
<proteinExistence type="predicted"/>
<evidence type="ECO:0000256" key="1">
    <source>
        <dbReference type="ARBA" id="ARBA00023125"/>
    </source>
</evidence>
<sequence length="525" mass="60032">MPADPHESRIREFLAHRLDILEPNLRLVDQEYRLPNSNGTGGRIDILARDQHQMWVVIELKRANRSARETAQELTKYAELLRREKGLPQHRIRTMAVALEPQWRELLAPLSNLARKWDHDLRGYSLTVDNDGVPTAARRVELLSEPVEQRLTSTHVIFLFDDSAKRDACWQWTVRSAADAHAIDLVGVHLDYDGTSDIVIYPHALYLAFGRIDNRDGESPCAHLCRHGVLDDEERAEYVYPDEYDALTHVCATIRSDDKESAGPDKFTQITNEENWTISKIHTTGAFATGLYDDDDIVRALRGHEGEAKVQYRGSASNKIIGQWREFRKAVMTCLSQNDDWTELVGNWLDWLAQKAEEYDVHLQIYNPCDIITTLVYGLPDQLKKYSPLVLGVAKARDGHAATYFLRGELRWNGIQVPHLGALTRIVYRDPISWHIQRGETHPLDLQLLRFWGIHYLTHEFAMDPTSPADAAHEASIHFPSSLTAEDIGEWGGVFPLDTFIDHHLEQISLLVQDYGNRSIWTSRS</sequence>
<evidence type="ECO:0000259" key="2">
    <source>
        <dbReference type="Pfam" id="PF01939"/>
    </source>
</evidence>
<dbReference type="Proteomes" id="UP000540698">
    <property type="component" value="Unassembled WGS sequence"/>
</dbReference>
<gene>
    <name evidence="3" type="ORF">HGB38_30895</name>
</gene>
<name>A0A7X6LAF5_9NOCA</name>
<organism evidence="3 4">
    <name type="scientific">Nocardia gamkensis</name>
    <dbReference type="NCBI Taxonomy" id="352869"/>
    <lineage>
        <taxon>Bacteria</taxon>
        <taxon>Bacillati</taxon>
        <taxon>Actinomycetota</taxon>
        <taxon>Actinomycetes</taxon>
        <taxon>Mycobacteriales</taxon>
        <taxon>Nocardiaceae</taxon>
        <taxon>Nocardia</taxon>
    </lineage>
</organism>
<keyword evidence="4" id="KW-1185">Reference proteome</keyword>
<reference evidence="3 4" key="1">
    <citation type="submission" date="2020-04" db="EMBL/GenBank/DDBJ databases">
        <title>MicrobeNet Type strains.</title>
        <authorList>
            <person name="Nicholson A.C."/>
        </authorList>
    </citation>
    <scope>NUCLEOTIDE SEQUENCE [LARGE SCALE GENOMIC DNA]</scope>
    <source>
        <strain evidence="3 4">DSM 44956</strain>
    </source>
</reference>
<accession>A0A7X6LAF5</accession>
<keyword evidence="1" id="KW-0238">DNA-binding</keyword>
<evidence type="ECO:0000313" key="3">
    <source>
        <dbReference type="EMBL" id="NKY30589.1"/>
    </source>
</evidence>
<dbReference type="AlphaFoldDB" id="A0A7X6LAF5"/>
<dbReference type="InterPro" id="IPR011856">
    <property type="entry name" value="tRNA_endonuc-like_dom_sf"/>
</dbReference>
<evidence type="ECO:0000313" key="4">
    <source>
        <dbReference type="Proteomes" id="UP000540698"/>
    </source>
</evidence>
<dbReference type="Gene3D" id="3.40.1350.10">
    <property type="match status" value="1"/>
</dbReference>
<dbReference type="InterPro" id="IPR048301">
    <property type="entry name" value="NucS_C"/>
</dbReference>
<dbReference type="GO" id="GO:0003677">
    <property type="term" value="F:DNA binding"/>
    <property type="evidence" value="ECO:0007669"/>
    <property type="project" value="UniProtKB-KW"/>
</dbReference>
<dbReference type="PANTHER" id="PTHR38814:SF1">
    <property type="entry name" value="ENDONUCLEASE NUCS"/>
    <property type="match status" value="1"/>
</dbReference>
<dbReference type="Pfam" id="PF01939">
    <property type="entry name" value="NucS_C"/>
    <property type="match status" value="1"/>
</dbReference>
<comment type="caution">
    <text evidence="3">The sequence shown here is derived from an EMBL/GenBank/DDBJ whole genome shotgun (WGS) entry which is preliminary data.</text>
</comment>
<protein>
    <submittedName>
        <fullName evidence="3">DUF91 domain-containing protein</fullName>
    </submittedName>
</protein>
<dbReference type="PANTHER" id="PTHR38814">
    <property type="entry name" value="ENDONUCLEASE NUCS"/>
    <property type="match status" value="1"/>
</dbReference>
<dbReference type="InterPro" id="IPR002793">
    <property type="entry name" value="Endonuclease_NucS"/>
</dbReference>
<dbReference type="RefSeq" id="WP_062971524.1">
    <property type="nucleotide sequence ID" value="NZ_JAAXOS010000018.1"/>
</dbReference>
<feature type="domain" description="Endonuclease NucS C-terminal" evidence="2">
    <location>
        <begin position="6"/>
        <end position="107"/>
    </location>
</feature>